<keyword evidence="4 6" id="KW-0479">Metal-binding</keyword>
<dbReference type="PRINTS" id="PR00463">
    <property type="entry name" value="EP450I"/>
</dbReference>
<dbReference type="GO" id="GO:0004497">
    <property type="term" value="F:monooxygenase activity"/>
    <property type="evidence" value="ECO:0007669"/>
    <property type="project" value="UniProtKB-KW"/>
</dbReference>
<evidence type="ECO:0000256" key="6">
    <source>
        <dbReference type="PIRSR" id="PIRSR602401-1"/>
    </source>
</evidence>
<evidence type="ECO:0000313" key="9">
    <source>
        <dbReference type="Proteomes" id="UP000275385"/>
    </source>
</evidence>
<dbReference type="Gene3D" id="1.10.630.10">
    <property type="entry name" value="Cytochrome P450"/>
    <property type="match status" value="1"/>
</dbReference>
<dbReference type="GO" id="GO:0005506">
    <property type="term" value="F:iron ion binding"/>
    <property type="evidence" value="ECO:0007669"/>
    <property type="project" value="InterPro"/>
</dbReference>
<dbReference type="Pfam" id="PF00067">
    <property type="entry name" value="p450"/>
    <property type="match status" value="1"/>
</dbReference>
<protein>
    <submittedName>
        <fullName evidence="8">Uncharacterized protein</fullName>
    </submittedName>
</protein>
<dbReference type="PANTHER" id="PTHR24305:SF210">
    <property type="entry name" value="CYTOCHROME P450 MONOOXYGENASE ASQL-RELATED"/>
    <property type="match status" value="1"/>
</dbReference>
<sequence>MYRMVTQQLILEAALTAQAAVLLILTLAVVNVVRKLFFHSLSRYPGPWLNAISEIPEALQLIAGRQHAYHRKLHERYGSAVRVSPNELIFSGAKAWDDIYGNKPGKGDMEKSPLVAGGLPQGQQARSLTLVKWDDHVRQRKAFAYPFSNSALLQQEPLVQGWVDKLITRLGQYADTGKPANMVAWFTYTTFDMIGDLCFDEPFGCLEAANDTEWSRNIVHIGTAGAYEQAARRVAGVGTWLQGQLSKWFIPELYRRWRMVHFANSMEKTKRRIAAGDKDHKDFIYYILKNNEAKSSLSEMEIIMNSALFIGAGSDTTAIAVSAWLYLVLTNESTYRKLVTEIRGTFKSHKNITWNAVKDLPYLGACISETLRMVPPAPGNFCRITPPEGGMIEGNWVPGNTTVSVSAWTTSHSPSNFTDPLTFAPERWLDAGREKYPIHVKEASQPFSYGPRGCIGKNLSYIEQRLMISHLLWHYDFELAEDMKGANDAWRPKDDMKHMKSYLVWEKPDLWVKLRRVAR</sequence>
<evidence type="ECO:0000256" key="3">
    <source>
        <dbReference type="ARBA" id="ARBA00022617"/>
    </source>
</evidence>
<dbReference type="GO" id="GO:0016705">
    <property type="term" value="F:oxidoreductase activity, acting on paired donors, with incorporation or reduction of molecular oxygen"/>
    <property type="evidence" value="ECO:0007669"/>
    <property type="project" value="InterPro"/>
</dbReference>
<evidence type="ECO:0000256" key="7">
    <source>
        <dbReference type="RuleBase" id="RU000461"/>
    </source>
</evidence>
<dbReference type="STRING" id="177199.A0A420YJL3"/>
<evidence type="ECO:0000256" key="4">
    <source>
        <dbReference type="ARBA" id="ARBA00022723"/>
    </source>
</evidence>
<dbReference type="CDD" id="cd11058">
    <property type="entry name" value="CYP60B-like"/>
    <property type="match status" value="1"/>
</dbReference>
<proteinExistence type="inferred from homology"/>
<dbReference type="GO" id="GO:0020037">
    <property type="term" value="F:heme binding"/>
    <property type="evidence" value="ECO:0007669"/>
    <property type="project" value="InterPro"/>
</dbReference>
<keyword evidence="9" id="KW-1185">Reference proteome</keyword>
<organism evidence="8 9">
    <name type="scientific">Coniochaeta pulveracea</name>
    <dbReference type="NCBI Taxonomy" id="177199"/>
    <lineage>
        <taxon>Eukaryota</taxon>
        <taxon>Fungi</taxon>
        <taxon>Dikarya</taxon>
        <taxon>Ascomycota</taxon>
        <taxon>Pezizomycotina</taxon>
        <taxon>Sordariomycetes</taxon>
        <taxon>Sordariomycetidae</taxon>
        <taxon>Coniochaetales</taxon>
        <taxon>Coniochaetaceae</taxon>
        <taxon>Coniochaeta</taxon>
    </lineage>
</organism>
<evidence type="ECO:0000256" key="1">
    <source>
        <dbReference type="ARBA" id="ARBA00001971"/>
    </source>
</evidence>
<dbReference type="AlphaFoldDB" id="A0A420YJL3"/>
<dbReference type="SUPFAM" id="SSF48264">
    <property type="entry name" value="Cytochrome P450"/>
    <property type="match status" value="1"/>
</dbReference>
<keyword evidence="5 6" id="KW-0408">Iron</keyword>
<dbReference type="EMBL" id="QVQW01000006">
    <property type="protein sequence ID" value="RKU48078.1"/>
    <property type="molecule type" value="Genomic_DNA"/>
</dbReference>
<feature type="binding site" description="axial binding residue" evidence="6">
    <location>
        <position position="454"/>
    </location>
    <ligand>
        <name>heme</name>
        <dbReference type="ChEBI" id="CHEBI:30413"/>
    </ligand>
    <ligandPart>
        <name>Fe</name>
        <dbReference type="ChEBI" id="CHEBI:18248"/>
    </ligandPart>
</feature>
<dbReference type="PROSITE" id="PS00086">
    <property type="entry name" value="CYTOCHROME_P450"/>
    <property type="match status" value="1"/>
</dbReference>
<evidence type="ECO:0000256" key="5">
    <source>
        <dbReference type="ARBA" id="ARBA00023004"/>
    </source>
</evidence>
<evidence type="ECO:0000313" key="8">
    <source>
        <dbReference type="EMBL" id="RKU48078.1"/>
    </source>
</evidence>
<comment type="caution">
    <text evidence="8">The sequence shown here is derived from an EMBL/GenBank/DDBJ whole genome shotgun (WGS) entry which is preliminary data.</text>
</comment>
<gene>
    <name evidence="8" type="ORF">DL546_008397</name>
</gene>
<reference evidence="8 9" key="1">
    <citation type="submission" date="2018-08" db="EMBL/GenBank/DDBJ databases">
        <title>Draft genome of the lignicolous fungus Coniochaeta pulveracea.</title>
        <authorList>
            <person name="Borstlap C.J."/>
            <person name="De Witt R.N."/>
            <person name="Botha A."/>
            <person name="Volschenk H."/>
        </authorList>
    </citation>
    <scope>NUCLEOTIDE SEQUENCE [LARGE SCALE GENOMIC DNA]</scope>
    <source>
        <strain evidence="8 9">CAB683</strain>
    </source>
</reference>
<keyword evidence="7" id="KW-0560">Oxidoreductase</keyword>
<dbReference type="PRINTS" id="PR00385">
    <property type="entry name" value="P450"/>
</dbReference>
<accession>A0A420YJL3</accession>
<comment type="cofactor">
    <cofactor evidence="1 6">
        <name>heme</name>
        <dbReference type="ChEBI" id="CHEBI:30413"/>
    </cofactor>
</comment>
<name>A0A420YJL3_9PEZI</name>
<dbReference type="InterPro" id="IPR001128">
    <property type="entry name" value="Cyt_P450"/>
</dbReference>
<dbReference type="InterPro" id="IPR002401">
    <property type="entry name" value="Cyt_P450_E_grp-I"/>
</dbReference>
<keyword evidence="7" id="KW-0503">Monooxygenase</keyword>
<dbReference type="OrthoDB" id="1470350at2759"/>
<dbReference type="PANTHER" id="PTHR24305">
    <property type="entry name" value="CYTOCHROME P450"/>
    <property type="match status" value="1"/>
</dbReference>
<dbReference type="InterPro" id="IPR017972">
    <property type="entry name" value="Cyt_P450_CS"/>
</dbReference>
<keyword evidence="3 6" id="KW-0349">Heme</keyword>
<dbReference type="InterPro" id="IPR050121">
    <property type="entry name" value="Cytochrome_P450_monoxygenase"/>
</dbReference>
<comment type="similarity">
    <text evidence="2 7">Belongs to the cytochrome P450 family.</text>
</comment>
<evidence type="ECO:0000256" key="2">
    <source>
        <dbReference type="ARBA" id="ARBA00010617"/>
    </source>
</evidence>
<dbReference type="InterPro" id="IPR036396">
    <property type="entry name" value="Cyt_P450_sf"/>
</dbReference>
<dbReference type="Proteomes" id="UP000275385">
    <property type="component" value="Unassembled WGS sequence"/>
</dbReference>